<organism evidence="5 6">
    <name type="scientific">Candidatus Sysuiplasma superficiale</name>
    <dbReference type="NCBI Taxonomy" id="2823368"/>
    <lineage>
        <taxon>Archaea</taxon>
        <taxon>Methanobacteriati</taxon>
        <taxon>Thermoplasmatota</taxon>
        <taxon>Thermoplasmata</taxon>
        <taxon>Candidatus Sysuiplasmatales</taxon>
        <taxon>Candidatus Sysuiplasmataceae</taxon>
        <taxon>Candidatus Sysuiplasma</taxon>
    </lineage>
</organism>
<dbReference type="Gene3D" id="2.130.10.10">
    <property type="entry name" value="YVTN repeat-like/Quinoprotein amine dehydrogenase"/>
    <property type="match status" value="2"/>
</dbReference>
<dbReference type="Pfam" id="PF12937">
    <property type="entry name" value="F-box-like"/>
    <property type="match status" value="1"/>
</dbReference>
<dbReference type="PROSITE" id="PS50181">
    <property type="entry name" value="FBOX"/>
    <property type="match status" value="1"/>
</dbReference>
<dbReference type="GO" id="GO:0043130">
    <property type="term" value="F:ubiquitin binding"/>
    <property type="evidence" value="ECO:0007669"/>
    <property type="project" value="TreeGrafter"/>
</dbReference>
<dbReference type="SUPFAM" id="SSF81383">
    <property type="entry name" value="F-box domain"/>
    <property type="match status" value="1"/>
</dbReference>
<dbReference type="InterPro" id="IPR019775">
    <property type="entry name" value="WD40_repeat_CS"/>
</dbReference>
<keyword evidence="2" id="KW-0677">Repeat</keyword>
<dbReference type="InterPro" id="IPR036047">
    <property type="entry name" value="F-box-like_dom_sf"/>
</dbReference>
<dbReference type="Proteomes" id="UP000750197">
    <property type="component" value="Unassembled WGS sequence"/>
</dbReference>
<dbReference type="GO" id="GO:0005737">
    <property type="term" value="C:cytoplasm"/>
    <property type="evidence" value="ECO:0007669"/>
    <property type="project" value="TreeGrafter"/>
</dbReference>
<dbReference type="Gene3D" id="1.20.1280.50">
    <property type="match status" value="1"/>
</dbReference>
<proteinExistence type="predicted"/>
<dbReference type="CDD" id="cd00200">
    <property type="entry name" value="WD40"/>
    <property type="match status" value="1"/>
</dbReference>
<dbReference type="SUPFAM" id="SSF50978">
    <property type="entry name" value="WD40 repeat-like"/>
    <property type="match status" value="1"/>
</dbReference>
<evidence type="ECO:0000256" key="3">
    <source>
        <dbReference type="SAM" id="MobiDB-lite"/>
    </source>
</evidence>
<dbReference type="AlphaFoldDB" id="A0A8J8CGV8"/>
<accession>A0A8J8CGV8</accession>
<dbReference type="PROSITE" id="PS50294">
    <property type="entry name" value="WD_REPEATS_REGION"/>
    <property type="match status" value="3"/>
</dbReference>
<evidence type="ECO:0000259" key="4">
    <source>
        <dbReference type="PROSITE" id="PS50181"/>
    </source>
</evidence>
<dbReference type="PROSITE" id="PS00678">
    <property type="entry name" value="WD_REPEATS_1"/>
    <property type="match status" value="2"/>
</dbReference>
<gene>
    <name evidence="5" type="ORF">KIY12_08805</name>
</gene>
<evidence type="ECO:0000313" key="6">
    <source>
        <dbReference type="Proteomes" id="UP000750197"/>
    </source>
</evidence>
<evidence type="ECO:0000256" key="1">
    <source>
        <dbReference type="ARBA" id="ARBA00022574"/>
    </source>
</evidence>
<comment type="caution">
    <text evidence="5">The sequence shown here is derived from an EMBL/GenBank/DDBJ whole genome shotgun (WGS) entry which is preliminary data.</text>
</comment>
<dbReference type="PANTHER" id="PTHR19849:SF1">
    <property type="entry name" value="F-BOX_WD REPEAT-CONTAINING PROTEIN 7"/>
    <property type="match status" value="1"/>
</dbReference>
<name>A0A8J8CGV8_9ARCH</name>
<keyword evidence="1" id="KW-0853">WD repeat</keyword>
<sequence length="501" mass="56254">MMNQVPQRPYPQLPEEKLLREGEEEEGGHTQRQIKKELASVRSSLTHLQRNLLTALNALNSLEELINIDMVDKESSAASAAGGAIPSRHSAGPTATTTLPPVFNTTTTPPTDFAREGRKRRRTLQRDGSRSVRDYTLLGLLPELVLCILAYLDPRSLCQVSLTCTLLKSLADSQPWQALFDQKLGLSWLVLRHAAGLSWKGHVIETRKVLHRWEIGGTQTTLSGHKKAIKNLQFLRDRLLTCDETVIKEWDLKTLKLTESFANSDQKFLTFRFDDEKLMVSTADTVRVYEQHTKKLLFDLEDIFSPIISLRFDSERIWTGAWNGSIALWSARDGKKMMETSGHSKPIYCMDAQEDLMVTGSSDKWLKVWSSSAAAGSCLHTLKGHTKTVQSVQFEGHLVVSSSKDASIRLWDIRSPTPLIGTLNGHSADVSCVRFDATKIVSGSADRNIKVWDMRTHRWMYNLVGHSAGVSSLEFTNAMIISAAEDAEVKVWRFDYREAQA</sequence>
<feature type="region of interest" description="Disordered" evidence="3">
    <location>
        <begin position="79"/>
        <end position="127"/>
    </location>
</feature>
<feature type="domain" description="F-box" evidence="4">
    <location>
        <begin position="134"/>
        <end position="179"/>
    </location>
</feature>
<dbReference type="GO" id="GO:0010992">
    <property type="term" value="P:ubiquitin recycling"/>
    <property type="evidence" value="ECO:0007669"/>
    <property type="project" value="TreeGrafter"/>
</dbReference>
<dbReference type="PRINTS" id="PR00320">
    <property type="entry name" value="GPROTEINBRPT"/>
</dbReference>
<dbReference type="SMART" id="SM00320">
    <property type="entry name" value="WD40"/>
    <property type="match status" value="6"/>
</dbReference>
<dbReference type="InterPro" id="IPR036322">
    <property type="entry name" value="WD40_repeat_dom_sf"/>
</dbReference>
<evidence type="ECO:0000313" key="5">
    <source>
        <dbReference type="EMBL" id="MBX8644801.1"/>
    </source>
</evidence>
<feature type="region of interest" description="Disordered" evidence="3">
    <location>
        <begin position="1"/>
        <end position="32"/>
    </location>
</feature>
<dbReference type="InterPro" id="IPR015943">
    <property type="entry name" value="WD40/YVTN_repeat-like_dom_sf"/>
</dbReference>
<protein>
    <recommendedName>
        <fullName evidence="4">F-box domain-containing protein</fullName>
    </recommendedName>
</protein>
<evidence type="ECO:0000256" key="2">
    <source>
        <dbReference type="ARBA" id="ARBA00022737"/>
    </source>
</evidence>
<dbReference type="InterPro" id="IPR020472">
    <property type="entry name" value="WD40_PAC1"/>
</dbReference>
<dbReference type="Pfam" id="PF00400">
    <property type="entry name" value="WD40"/>
    <property type="match status" value="4"/>
</dbReference>
<feature type="compositionally biased region" description="Low complexity" evidence="3">
    <location>
        <begin position="94"/>
        <end position="111"/>
    </location>
</feature>
<reference evidence="5" key="1">
    <citation type="submission" date="2021-05" db="EMBL/GenBank/DDBJ databases">
        <title>Genomic insights into ecological role and evolution of a novel Thermoplasmata order Candidatus Sysuiplasmatales.</title>
        <authorList>
            <person name="Yuan Y."/>
        </authorList>
    </citation>
    <scope>NUCLEOTIDE SEQUENCE</scope>
    <source>
        <strain evidence="5">TUT19-bin139</strain>
    </source>
</reference>
<dbReference type="PANTHER" id="PTHR19849">
    <property type="entry name" value="PHOSPHOLIPASE A-2-ACTIVATING PROTEIN"/>
    <property type="match status" value="1"/>
</dbReference>
<dbReference type="SMART" id="SM00256">
    <property type="entry name" value="FBOX"/>
    <property type="match status" value="1"/>
</dbReference>
<dbReference type="EMBL" id="JAHEAC010000104">
    <property type="protein sequence ID" value="MBX8644801.1"/>
    <property type="molecule type" value="Genomic_DNA"/>
</dbReference>
<dbReference type="PROSITE" id="PS50082">
    <property type="entry name" value="WD_REPEATS_2"/>
    <property type="match status" value="4"/>
</dbReference>
<dbReference type="InterPro" id="IPR001810">
    <property type="entry name" value="F-box_dom"/>
</dbReference>
<dbReference type="InterPro" id="IPR001680">
    <property type="entry name" value="WD40_rpt"/>
</dbReference>
<dbReference type="GO" id="GO:0043161">
    <property type="term" value="P:proteasome-mediated ubiquitin-dependent protein catabolic process"/>
    <property type="evidence" value="ECO:0007669"/>
    <property type="project" value="TreeGrafter"/>
</dbReference>